<comment type="caution">
    <text evidence="1">The sequence shown here is derived from an EMBL/GenBank/DDBJ whole genome shotgun (WGS) entry which is preliminary data.</text>
</comment>
<dbReference type="Gene3D" id="3.40.50.410">
    <property type="entry name" value="von Willebrand factor, type A domain"/>
    <property type="match status" value="1"/>
</dbReference>
<keyword evidence="2" id="KW-1185">Reference proteome</keyword>
<dbReference type="EMBL" id="BQNB010018006">
    <property type="protein sequence ID" value="GJT69643.1"/>
    <property type="molecule type" value="Genomic_DNA"/>
</dbReference>
<reference evidence="1" key="2">
    <citation type="submission" date="2022-01" db="EMBL/GenBank/DDBJ databases">
        <authorList>
            <person name="Yamashiro T."/>
            <person name="Shiraishi A."/>
            <person name="Satake H."/>
            <person name="Nakayama K."/>
        </authorList>
    </citation>
    <scope>NUCLEOTIDE SEQUENCE</scope>
</reference>
<organism evidence="1 2">
    <name type="scientific">Tanacetum coccineum</name>
    <dbReference type="NCBI Taxonomy" id="301880"/>
    <lineage>
        <taxon>Eukaryota</taxon>
        <taxon>Viridiplantae</taxon>
        <taxon>Streptophyta</taxon>
        <taxon>Embryophyta</taxon>
        <taxon>Tracheophyta</taxon>
        <taxon>Spermatophyta</taxon>
        <taxon>Magnoliopsida</taxon>
        <taxon>eudicotyledons</taxon>
        <taxon>Gunneridae</taxon>
        <taxon>Pentapetalae</taxon>
        <taxon>asterids</taxon>
        <taxon>campanulids</taxon>
        <taxon>Asterales</taxon>
        <taxon>Asteraceae</taxon>
        <taxon>Asteroideae</taxon>
        <taxon>Anthemideae</taxon>
        <taxon>Anthemidinae</taxon>
        <taxon>Tanacetum</taxon>
    </lineage>
</organism>
<name>A0ABQ5G1Z9_9ASTR</name>
<proteinExistence type="predicted"/>
<gene>
    <name evidence="1" type="ORF">Tco_1028929</name>
</gene>
<accession>A0ABQ5G1Z9</accession>
<dbReference type="Proteomes" id="UP001151760">
    <property type="component" value="Unassembled WGS sequence"/>
</dbReference>
<evidence type="ECO:0000313" key="1">
    <source>
        <dbReference type="EMBL" id="GJT69643.1"/>
    </source>
</evidence>
<dbReference type="InterPro" id="IPR036465">
    <property type="entry name" value="vWFA_dom_sf"/>
</dbReference>
<protein>
    <submittedName>
        <fullName evidence="1">Uncharacterized protein</fullName>
    </submittedName>
</protein>
<evidence type="ECO:0000313" key="2">
    <source>
        <dbReference type="Proteomes" id="UP001151760"/>
    </source>
</evidence>
<sequence length="128" mass="14601">MNSTELERSATRLKAFDVAVDVVNFGIQRLRPRNKFQLLKDFISFADNGDNSRYLYAPSGSPTPLWQQILKSPLAPVPFSKLEEEIRTGVDTKRVQSNVDQTMVGKRRKTLKMKEGGLTRFKDRPSLD</sequence>
<reference evidence="1" key="1">
    <citation type="journal article" date="2022" name="Int. J. Mol. Sci.">
        <title>Draft Genome of Tanacetum Coccineum: Genomic Comparison of Closely Related Tanacetum-Family Plants.</title>
        <authorList>
            <person name="Yamashiro T."/>
            <person name="Shiraishi A."/>
            <person name="Nakayama K."/>
            <person name="Satake H."/>
        </authorList>
    </citation>
    <scope>NUCLEOTIDE SEQUENCE</scope>
</reference>